<dbReference type="GO" id="GO:0016747">
    <property type="term" value="F:acyltransferase activity, transferring groups other than amino-acyl groups"/>
    <property type="evidence" value="ECO:0007669"/>
    <property type="project" value="InterPro"/>
</dbReference>
<dbReference type="Proteomes" id="UP000006327">
    <property type="component" value="Unassembled WGS sequence"/>
</dbReference>
<dbReference type="PANTHER" id="PTHR43610:SF1">
    <property type="entry name" value="N-ACETYLTRANSFERASE DOMAIN-CONTAINING PROTEIN"/>
    <property type="match status" value="1"/>
</dbReference>
<gene>
    <name evidence="2" type="ORF">GARC_2346</name>
</gene>
<name>K6YMD0_9ALTE</name>
<keyword evidence="3" id="KW-1185">Reference proteome</keyword>
<protein>
    <submittedName>
        <fullName evidence="2">GCN5-related N-acetyltransferase</fullName>
    </submittedName>
</protein>
<evidence type="ECO:0000313" key="2">
    <source>
        <dbReference type="EMBL" id="GAC19312.1"/>
    </source>
</evidence>
<dbReference type="OrthoDB" id="5295305at2"/>
<dbReference type="AlphaFoldDB" id="K6YMD0"/>
<proteinExistence type="predicted"/>
<accession>K6YMD0</accession>
<comment type="caution">
    <text evidence="2">The sequence shown here is derived from an EMBL/GenBank/DDBJ whole genome shotgun (WGS) entry which is preliminary data.</text>
</comment>
<dbReference type="InterPro" id="IPR016181">
    <property type="entry name" value="Acyl_CoA_acyltransferase"/>
</dbReference>
<evidence type="ECO:0000259" key="1">
    <source>
        <dbReference type="Pfam" id="PF13302"/>
    </source>
</evidence>
<feature type="domain" description="N-acetyltransferase" evidence="1">
    <location>
        <begin position="14"/>
        <end position="152"/>
    </location>
</feature>
<dbReference type="EMBL" id="BAEO01000029">
    <property type="protein sequence ID" value="GAC19312.1"/>
    <property type="molecule type" value="Genomic_DNA"/>
</dbReference>
<dbReference type="Pfam" id="PF13302">
    <property type="entry name" value="Acetyltransf_3"/>
    <property type="match status" value="1"/>
</dbReference>
<keyword evidence="2" id="KW-0808">Transferase</keyword>
<dbReference type="SUPFAM" id="SSF55729">
    <property type="entry name" value="Acyl-CoA N-acyltransferases (Nat)"/>
    <property type="match status" value="1"/>
</dbReference>
<dbReference type="Gene3D" id="3.40.630.30">
    <property type="match status" value="1"/>
</dbReference>
<dbReference type="RefSeq" id="WP_007620020.1">
    <property type="nucleotide sequence ID" value="NZ_BAEO01000029.1"/>
</dbReference>
<reference evidence="2 3" key="1">
    <citation type="journal article" date="2017" name="Antonie Van Leeuwenhoek">
        <title>Rhizobium rhizosphaerae sp. nov., a novel species isolated from rice rhizosphere.</title>
        <authorList>
            <person name="Zhao J.J."/>
            <person name="Zhang J."/>
            <person name="Zhang R.J."/>
            <person name="Zhang C.W."/>
            <person name="Yin H.Q."/>
            <person name="Zhang X.X."/>
        </authorList>
    </citation>
    <scope>NUCLEOTIDE SEQUENCE [LARGE SCALE GENOMIC DNA]</scope>
    <source>
        <strain evidence="2 3">BSs20135</strain>
    </source>
</reference>
<dbReference type="STRING" id="493475.GARC_2346"/>
<dbReference type="eggNOG" id="COG1670">
    <property type="taxonomic scope" value="Bacteria"/>
</dbReference>
<dbReference type="PANTHER" id="PTHR43610">
    <property type="entry name" value="BLL6696 PROTEIN"/>
    <property type="match status" value="1"/>
</dbReference>
<organism evidence="2 3">
    <name type="scientific">Paraglaciecola arctica BSs20135</name>
    <dbReference type="NCBI Taxonomy" id="493475"/>
    <lineage>
        <taxon>Bacteria</taxon>
        <taxon>Pseudomonadati</taxon>
        <taxon>Pseudomonadota</taxon>
        <taxon>Gammaproteobacteria</taxon>
        <taxon>Alteromonadales</taxon>
        <taxon>Alteromonadaceae</taxon>
        <taxon>Paraglaciecola</taxon>
    </lineage>
</organism>
<sequence>MALESIILENEYVALKPMQTEHIQGLFTAGKDPSIWQWTTANYCQTLALSKNWVEYCLENARLNLQLPFVIVDKTQDKIVGSTSYLNISLEHKSIEIGFTFLAPSAQRSHINRRCKLLLLSHAFETLKLNRVAFQTHEKNHRSRTAILGIGATFEGIHRDCRIQKDGSIRSSAIFSIIKPEWPQVKSKLLAKLTTPTILNTTDE</sequence>
<evidence type="ECO:0000313" key="3">
    <source>
        <dbReference type="Proteomes" id="UP000006327"/>
    </source>
</evidence>
<dbReference type="InterPro" id="IPR000182">
    <property type="entry name" value="GNAT_dom"/>
</dbReference>